<evidence type="ECO:0000313" key="1">
    <source>
        <dbReference type="EMBL" id="GBM68313.1"/>
    </source>
</evidence>
<reference evidence="1 2" key="1">
    <citation type="journal article" date="2019" name="Sci. Rep.">
        <title>Orb-weaving spider Araneus ventricosus genome elucidates the spidroin gene catalogue.</title>
        <authorList>
            <person name="Kono N."/>
            <person name="Nakamura H."/>
            <person name="Ohtoshi R."/>
            <person name="Moran D.A.P."/>
            <person name="Shinohara A."/>
            <person name="Yoshida Y."/>
            <person name="Fujiwara M."/>
            <person name="Mori M."/>
            <person name="Tomita M."/>
            <person name="Arakawa K."/>
        </authorList>
    </citation>
    <scope>NUCLEOTIDE SEQUENCE [LARGE SCALE GENOMIC DNA]</scope>
</reference>
<name>A0A4Y2HSX7_ARAVE</name>
<evidence type="ECO:0000313" key="2">
    <source>
        <dbReference type="Proteomes" id="UP000499080"/>
    </source>
</evidence>
<organism evidence="1 2">
    <name type="scientific">Araneus ventricosus</name>
    <name type="common">Orbweaver spider</name>
    <name type="synonym">Epeira ventricosa</name>
    <dbReference type="NCBI Taxonomy" id="182803"/>
    <lineage>
        <taxon>Eukaryota</taxon>
        <taxon>Metazoa</taxon>
        <taxon>Ecdysozoa</taxon>
        <taxon>Arthropoda</taxon>
        <taxon>Chelicerata</taxon>
        <taxon>Arachnida</taxon>
        <taxon>Araneae</taxon>
        <taxon>Araneomorphae</taxon>
        <taxon>Entelegynae</taxon>
        <taxon>Araneoidea</taxon>
        <taxon>Araneidae</taxon>
        <taxon>Araneus</taxon>
    </lineage>
</organism>
<proteinExistence type="predicted"/>
<keyword evidence="2" id="KW-1185">Reference proteome</keyword>
<comment type="caution">
    <text evidence="1">The sequence shown here is derived from an EMBL/GenBank/DDBJ whole genome shotgun (WGS) entry which is preliminary data.</text>
</comment>
<protein>
    <submittedName>
        <fullName evidence="1">Uncharacterized protein</fullName>
    </submittedName>
</protein>
<dbReference type="Proteomes" id="UP000499080">
    <property type="component" value="Unassembled WGS sequence"/>
</dbReference>
<gene>
    <name evidence="1" type="ORF">AVEN_24173_1</name>
</gene>
<accession>A0A4Y2HSX7</accession>
<dbReference type="EMBL" id="BGPR01002133">
    <property type="protein sequence ID" value="GBM68313.1"/>
    <property type="molecule type" value="Genomic_DNA"/>
</dbReference>
<sequence length="91" mass="9713">MSSRVVPACCLTLTSSSENASLMPIPIARSGSQRGGGHSLTFHPCPCAMNAVYIRYGMRAFVVCCSNQNSRDRFVANETGEVPGRVDGAIF</sequence>
<dbReference type="AlphaFoldDB" id="A0A4Y2HSX7"/>